<keyword evidence="6 8" id="KW-0418">Kinase</keyword>
<dbReference type="PROSITE" id="PS51219">
    <property type="entry name" value="DPCK"/>
    <property type="match status" value="1"/>
</dbReference>
<dbReference type="Pfam" id="PF04229">
    <property type="entry name" value="GrpB"/>
    <property type="match status" value="1"/>
</dbReference>
<evidence type="ECO:0000256" key="4">
    <source>
        <dbReference type="ARBA" id="ARBA00022741"/>
    </source>
</evidence>
<keyword evidence="4 6" id="KW-0547">Nucleotide-binding</keyword>
<evidence type="ECO:0000313" key="9">
    <source>
        <dbReference type="Proteomes" id="UP001236806"/>
    </source>
</evidence>
<evidence type="ECO:0000256" key="6">
    <source>
        <dbReference type="HAMAP-Rule" id="MF_00376"/>
    </source>
</evidence>
<dbReference type="Gene3D" id="3.40.50.300">
    <property type="entry name" value="P-loop containing nucleotide triphosphate hydrolases"/>
    <property type="match status" value="1"/>
</dbReference>
<dbReference type="PANTHER" id="PTHR10695:SF46">
    <property type="entry name" value="BIFUNCTIONAL COENZYME A SYNTHASE-RELATED"/>
    <property type="match status" value="1"/>
</dbReference>
<protein>
    <recommendedName>
        <fullName evidence="6 7">Dephospho-CoA kinase</fullName>
        <ecNumber evidence="6 7">2.7.1.24</ecNumber>
    </recommendedName>
    <alternativeName>
        <fullName evidence="6">Dephosphocoenzyme A kinase</fullName>
    </alternativeName>
</protein>
<organism evidence="8 9">
    <name type="scientific">Pseudarthrobacter siccitolerans</name>
    <dbReference type="NCBI Taxonomy" id="861266"/>
    <lineage>
        <taxon>Bacteria</taxon>
        <taxon>Bacillati</taxon>
        <taxon>Actinomycetota</taxon>
        <taxon>Actinomycetes</taxon>
        <taxon>Micrococcales</taxon>
        <taxon>Micrococcaceae</taxon>
        <taxon>Pseudarthrobacter</taxon>
    </lineage>
</organism>
<comment type="similarity">
    <text evidence="1">In the N-terminal section; belongs to the CoaE family.</text>
</comment>
<comment type="similarity">
    <text evidence="2">In the C-terminal section; belongs to the UPF0157 (GrpB) family.</text>
</comment>
<sequence length="406" mass="43695">MLKIGLTGGIASGKSVVAARLKERGAVLVDADALAREVVEPGTEGLKRIAAEFGDGVLARDGRLDRPKLGALVFGNPERLAVLNGIVHPLVRARAAALVAAAHDDAVVVQDIPLLVETGQGSDFHLVVVVDAPEDIRLQRMLEHRGMTEDAARSRMAAQAMREDRLAAADVVLDNSGTVQDLLDQVDRLWDHRLLPFTRNLAAGTRAERNRGPVLVPADPLWPQQAERLMNRIAKALPAEHRDALRLDHIGSTAVPGLDAKDIIDLQLTVPDLDVADALAPALAAAGFPVVPGIHSDTPHPGHHGREDWQKRFHANADPARDVNLHVRAAGSAGWRFALCFRDWLRADPAAAAEYLALKRRLAAVHSTDGSMAGYADAKEDWFTAAAAPLERWAERSGWQAPSSVS</sequence>
<evidence type="ECO:0000256" key="3">
    <source>
        <dbReference type="ARBA" id="ARBA00022490"/>
    </source>
</evidence>
<dbReference type="SUPFAM" id="SSF81301">
    <property type="entry name" value="Nucleotidyltransferase"/>
    <property type="match status" value="1"/>
</dbReference>
<dbReference type="HAMAP" id="MF_00376">
    <property type="entry name" value="Dephospho_CoA_kinase"/>
    <property type="match status" value="1"/>
</dbReference>
<comment type="catalytic activity">
    <reaction evidence="6">
        <text>3'-dephospho-CoA + ATP = ADP + CoA + H(+)</text>
        <dbReference type="Rhea" id="RHEA:18245"/>
        <dbReference type="ChEBI" id="CHEBI:15378"/>
        <dbReference type="ChEBI" id="CHEBI:30616"/>
        <dbReference type="ChEBI" id="CHEBI:57287"/>
        <dbReference type="ChEBI" id="CHEBI:57328"/>
        <dbReference type="ChEBI" id="CHEBI:456216"/>
        <dbReference type="EC" id="2.7.1.24"/>
    </reaction>
</comment>
<evidence type="ECO:0000256" key="1">
    <source>
        <dbReference type="ARBA" id="ARBA00008826"/>
    </source>
</evidence>
<keyword evidence="6 8" id="KW-0808">Transferase</keyword>
<dbReference type="Pfam" id="PF01121">
    <property type="entry name" value="CoaE"/>
    <property type="match status" value="1"/>
</dbReference>
<dbReference type="CDD" id="cd02022">
    <property type="entry name" value="DPCK"/>
    <property type="match status" value="1"/>
</dbReference>
<comment type="caution">
    <text evidence="8">The sequence shown here is derived from an EMBL/GenBank/DDBJ whole genome shotgun (WGS) entry which is preliminary data.</text>
</comment>
<dbReference type="InterPro" id="IPR001977">
    <property type="entry name" value="Depp_CoAkinase"/>
</dbReference>
<dbReference type="NCBIfam" id="NF002879">
    <property type="entry name" value="PRK03333.1"/>
    <property type="match status" value="1"/>
</dbReference>
<dbReference type="EC" id="2.7.1.24" evidence="6 7"/>
<evidence type="ECO:0000256" key="5">
    <source>
        <dbReference type="ARBA" id="ARBA00022840"/>
    </source>
</evidence>
<keyword evidence="3 6" id="KW-0963">Cytoplasm</keyword>
<dbReference type="RefSeq" id="WP_306633297.1">
    <property type="nucleotide sequence ID" value="NZ_JAUSXB010000001.1"/>
</dbReference>
<evidence type="ECO:0000313" key="8">
    <source>
        <dbReference type="EMBL" id="MDQ0672696.1"/>
    </source>
</evidence>
<dbReference type="GO" id="GO:0004140">
    <property type="term" value="F:dephospho-CoA kinase activity"/>
    <property type="evidence" value="ECO:0007669"/>
    <property type="project" value="UniProtKB-EC"/>
</dbReference>
<dbReference type="Proteomes" id="UP001236806">
    <property type="component" value="Unassembled WGS sequence"/>
</dbReference>
<keyword evidence="6" id="KW-0173">Coenzyme A biosynthesis</keyword>
<dbReference type="Gene3D" id="3.30.460.10">
    <property type="entry name" value="Beta Polymerase, domain 2"/>
    <property type="match status" value="1"/>
</dbReference>
<dbReference type="SUPFAM" id="SSF52540">
    <property type="entry name" value="P-loop containing nucleoside triphosphate hydrolases"/>
    <property type="match status" value="1"/>
</dbReference>
<feature type="binding site" evidence="6">
    <location>
        <begin position="11"/>
        <end position="16"/>
    </location>
    <ligand>
        <name>ATP</name>
        <dbReference type="ChEBI" id="CHEBI:30616"/>
    </ligand>
</feature>
<comment type="similarity">
    <text evidence="6">Belongs to the CoaE family.</text>
</comment>
<evidence type="ECO:0000256" key="2">
    <source>
        <dbReference type="ARBA" id="ARBA00011058"/>
    </source>
</evidence>
<dbReference type="PANTHER" id="PTHR10695">
    <property type="entry name" value="DEPHOSPHO-COA KINASE-RELATED"/>
    <property type="match status" value="1"/>
</dbReference>
<dbReference type="InterPro" id="IPR027417">
    <property type="entry name" value="P-loop_NTPase"/>
</dbReference>
<reference evidence="8 9" key="1">
    <citation type="submission" date="2023-07" db="EMBL/GenBank/DDBJ databases">
        <title>Comparative genomics of wheat-associated soil bacteria to identify genetic determinants of phenazine resistance.</title>
        <authorList>
            <person name="Mouncey N."/>
        </authorList>
    </citation>
    <scope>NUCLEOTIDE SEQUENCE [LARGE SCALE GENOMIC DNA]</scope>
    <source>
        <strain evidence="8 9">W1I3</strain>
    </source>
</reference>
<comment type="pathway">
    <text evidence="6">Cofactor biosynthesis; coenzyme A biosynthesis; CoA from (R)-pantothenate: step 5/5.</text>
</comment>
<evidence type="ECO:0000256" key="7">
    <source>
        <dbReference type="NCBIfam" id="TIGR00152"/>
    </source>
</evidence>
<dbReference type="InterPro" id="IPR043519">
    <property type="entry name" value="NT_sf"/>
</dbReference>
<dbReference type="NCBIfam" id="TIGR00152">
    <property type="entry name" value="dephospho-CoA kinase"/>
    <property type="match status" value="1"/>
</dbReference>
<dbReference type="InterPro" id="IPR007344">
    <property type="entry name" value="GrpB/CoaE"/>
</dbReference>
<keyword evidence="5 6" id="KW-0067">ATP-binding</keyword>
<comment type="subcellular location">
    <subcellularLocation>
        <location evidence="6">Cytoplasm</location>
    </subcellularLocation>
</comment>
<keyword evidence="9" id="KW-1185">Reference proteome</keyword>
<proteinExistence type="inferred from homology"/>
<dbReference type="EMBL" id="JAUSXB010000001">
    <property type="protein sequence ID" value="MDQ0672696.1"/>
    <property type="molecule type" value="Genomic_DNA"/>
</dbReference>
<name>A0ABU0PHE0_9MICC</name>
<comment type="function">
    <text evidence="6">Catalyzes the phosphorylation of the 3'-hydroxyl group of dephosphocoenzyme A to form coenzyme A.</text>
</comment>
<gene>
    <name evidence="6" type="primary">coaE</name>
    <name evidence="8" type="ORF">QFZ36_000257</name>
</gene>
<accession>A0ABU0PHE0</accession>